<feature type="chain" id="PRO_5025455092" evidence="2">
    <location>
        <begin position="26"/>
        <end position="231"/>
    </location>
</feature>
<evidence type="ECO:0000313" key="3">
    <source>
        <dbReference type="EMBL" id="KAF2158723.1"/>
    </source>
</evidence>
<reference evidence="3" key="1">
    <citation type="journal article" date="2020" name="Stud. Mycol.">
        <title>101 Dothideomycetes genomes: a test case for predicting lifestyles and emergence of pathogens.</title>
        <authorList>
            <person name="Haridas S."/>
            <person name="Albert R."/>
            <person name="Binder M."/>
            <person name="Bloem J."/>
            <person name="Labutti K."/>
            <person name="Salamov A."/>
            <person name="Andreopoulos B."/>
            <person name="Baker S."/>
            <person name="Barry K."/>
            <person name="Bills G."/>
            <person name="Bluhm B."/>
            <person name="Cannon C."/>
            <person name="Castanera R."/>
            <person name="Culley D."/>
            <person name="Daum C."/>
            <person name="Ezra D."/>
            <person name="Gonzalez J."/>
            <person name="Henrissat B."/>
            <person name="Kuo A."/>
            <person name="Liang C."/>
            <person name="Lipzen A."/>
            <person name="Lutzoni F."/>
            <person name="Magnuson J."/>
            <person name="Mondo S."/>
            <person name="Nolan M."/>
            <person name="Ohm R."/>
            <person name="Pangilinan J."/>
            <person name="Park H.-J."/>
            <person name="Ramirez L."/>
            <person name="Alfaro M."/>
            <person name="Sun H."/>
            <person name="Tritt A."/>
            <person name="Yoshinaga Y."/>
            <person name="Zwiers L.-H."/>
            <person name="Turgeon B."/>
            <person name="Goodwin S."/>
            <person name="Spatafora J."/>
            <person name="Crous P."/>
            <person name="Grigoriev I."/>
        </authorList>
    </citation>
    <scope>NUCLEOTIDE SEQUENCE</scope>
    <source>
        <strain evidence="3">ATCC 36951</strain>
    </source>
</reference>
<protein>
    <submittedName>
        <fullName evidence="3">Uncharacterized protein</fullName>
    </submittedName>
</protein>
<keyword evidence="2" id="KW-0732">Signal</keyword>
<gene>
    <name evidence="3" type="ORF">M409DRAFT_61439</name>
</gene>
<dbReference type="AlphaFoldDB" id="A0A6A6BVZ0"/>
<feature type="compositionally biased region" description="Basic residues" evidence="1">
    <location>
        <begin position="222"/>
        <end position="231"/>
    </location>
</feature>
<dbReference type="Proteomes" id="UP000799537">
    <property type="component" value="Unassembled WGS sequence"/>
</dbReference>
<evidence type="ECO:0000256" key="1">
    <source>
        <dbReference type="SAM" id="MobiDB-lite"/>
    </source>
</evidence>
<accession>A0A6A6BVZ0</accession>
<name>A0A6A6BVZ0_ZASCE</name>
<organism evidence="3 4">
    <name type="scientific">Zasmidium cellare ATCC 36951</name>
    <dbReference type="NCBI Taxonomy" id="1080233"/>
    <lineage>
        <taxon>Eukaryota</taxon>
        <taxon>Fungi</taxon>
        <taxon>Dikarya</taxon>
        <taxon>Ascomycota</taxon>
        <taxon>Pezizomycotina</taxon>
        <taxon>Dothideomycetes</taxon>
        <taxon>Dothideomycetidae</taxon>
        <taxon>Mycosphaerellales</taxon>
        <taxon>Mycosphaerellaceae</taxon>
        <taxon>Zasmidium</taxon>
    </lineage>
</organism>
<feature type="region of interest" description="Disordered" evidence="1">
    <location>
        <begin position="185"/>
        <end position="231"/>
    </location>
</feature>
<evidence type="ECO:0000313" key="4">
    <source>
        <dbReference type="Proteomes" id="UP000799537"/>
    </source>
</evidence>
<sequence>MKGSNTARWHMLLLIAGLSIGLATSQTGSSADGQVDNDPTITDQPDGYIWNSASISSHPPRAVCLSRRIFPWKRRADPAAQTYCSGRRYMMGRWRGMFQLQNYGSTVPVEGTLKFYTTQPRQSTTSQTEYYVTQLGAYAMTHAPETFRQGAAAYRNSREWTQKQRDQFIVDANAAALRMSNEVVSVSQTESRTEEASPTSNQGSFSSETSVDQLALDSQGSAKRRRGTASQ</sequence>
<dbReference type="OrthoDB" id="5336565at2759"/>
<proteinExistence type="predicted"/>
<keyword evidence="4" id="KW-1185">Reference proteome</keyword>
<dbReference type="RefSeq" id="XP_033659612.1">
    <property type="nucleotide sequence ID" value="XM_033814764.1"/>
</dbReference>
<dbReference type="GeneID" id="54568036"/>
<feature type="signal peptide" evidence="2">
    <location>
        <begin position="1"/>
        <end position="25"/>
    </location>
</feature>
<evidence type="ECO:0000256" key="2">
    <source>
        <dbReference type="SAM" id="SignalP"/>
    </source>
</evidence>
<dbReference type="EMBL" id="ML993651">
    <property type="protein sequence ID" value="KAF2158723.1"/>
    <property type="molecule type" value="Genomic_DNA"/>
</dbReference>
<feature type="compositionally biased region" description="Polar residues" evidence="1">
    <location>
        <begin position="185"/>
        <end position="221"/>
    </location>
</feature>